<dbReference type="PANTHER" id="PTHR30273">
    <property type="entry name" value="PERIPLASMIC SIGNAL SENSOR AND SIGMA FACTOR ACTIVATOR FECR-RELATED"/>
    <property type="match status" value="1"/>
</dbReference>
<dbReference type="InterPro" id="IPR032508">
    <property type="entry name" value="FecR_C"/>
</dbReference>
<gene>
    <name evidence="4" type="ORF">GCM10011511_45220</name>
</gene>
<dbReference type="GO" id="GO:0016989">
    <property type="term" value="F:sigma factor antagonist activity"/>
    <property type="evidence" value="ECO:0007669"/>
    <property type="project" value="TreeGrafter"/>
</dbReference>
<reference evidence="4" key="2">
    <citation type="submission" date="2020-09" db="EMBL/GenBank/DDBJ databases">
        <authorList>
            <person name="Sun Q."/>
            <person name="Zhou Y."/>
        </authorList>
    </citation>
    <scope>NUCLEOTIDE SEQUENCE</scope>
    <source>
        <strain evidence="4">CGMCC 1.15448</strain>
    </source>
</reference>
<dbReference type="Gene3D" id="3.55.50.30">
    <property type="match status" value="1"/>
</dbReference>
<comment type="caution">
    <text evidence="4">The sequence shown here is derived from an EMBL/GenBank/DDBJ whole genome shotgun (WGS) entry which is preliminary data.</text>
</comment>
<dbReference type="AlphaFoldDB" id="A0A8J2XW33"/>
<dbReference type="Pfam" id="PF04773">
    <property type="entry name" value="FecR"/>
    <property type="match status" value="1"/>
</dbReference>
<feature type="domain" description="Protein FecR C-terminal" evidence="3">
    <location>
        <begin position="236"/>
        <end position="305"/>
    </location>
</feature>
<name>A0A8J2XW33_9BACT</name>
<keyword evidence="1" id="KW-0812">Transmembrane</keyword>
<accession>A0A8J2XW33</accession>
<feature type="transmembrane region" description="Helical" evidence="1">
    <location>
        <begin position="58"/>
        <end position="79"/>
    </location>
</feature>
<dbReference type="EMBL" id="BMJC01000005">
    <property type="protein sequence ID" value="GGB16364.1"/>
    <property type="molecule type" value="Genomic_DNA"/>
</dbReference>
<dbReference type="Proteomes" id="UP000607559">
    <property type="component" value="Unassembled WGS sequence"/>
</dbReference>
<keyword evidence="1" id="KW-1133">Transmembrane helix</keyword>
<dbReference type="PANTHER" id="PTHR30273:SF2">
    <property type="entry name" value="PROTEIN FECR"/>
    <property type="match status" value="1"/>
</dbReference>
<dbReference type="InterPro" id="IPR012373">
    <property type="entry name" value="Ferrdict_sens_TM"/>
</dbReference>
<dbReference type="RefSeq" id="WP_188936106.1">
    <property type="nucleotide sequence ID" value="NZ_BMJC01000005.1"/>
</dbReference>
<proteinExistence type="predicted"/>
<dbReference type="Gene3D" id="2.60.120.1440">
    <property type="match status" value="1"/>
</dbReference>
<protein>
    <submittedName>
        <fullName evidence="4">Anti-sigma factor</fullName>
    </submittedName>
</protein>
<evidence type="ECO:0000259" key="2">
    <source>
        <dbReference type="Pfam" id="PF04773"/>
    </source>
</evidence>
<reference evidence="4" key="1">
    <citation type="journal article" date="2014" name="Int. J. Syst. Evol. Microbiol.">
        <title>Complete genome sequence of Corynebacterium casei LMG S-19264T (=DSM 44701T), isolated from a smear-ripened cheese.</title>
        <authorList>
            <consortium name="US DOE Joint Genome Institute (JGI-PGF)"/>
            <person name="Walter F."/>
            <person name="Albersmeier A."/>
            <person name="Kalinowski J."/>
            <person name="Ruckert C."/>
        </authorList>
    </citation>
    <scope>NUCLEOTIDE SEQUENCE</scope>
    <source>
        <strain evidence="4">CGMCC 1.15448</strain>
    </source>
</reference>
<evidence type="ECO:0000259" key="3">
    <source>
        <dbReference type="Pfam" id="PF16344"/>
    </source>
</evidence>
<dbReference type="InterPro" id="IPR006860">
    <property type="entry name" value="FecR"/>
</dbReference>
<evidence type="ECO:0000313" key="5">
    <source>
        <dbReference type="Proteomes" id="UP000607559"/>
    </source>
</evidence>
<organism evidence="4 5">
    <name type="scientific">Puia dinghuensis</name>
    <dbReference type="NCBI Taxonomy" id="1792502"/>
    <lineage>
        <taxon>Bacteria</taxon>
        <taxon>Pseudomonadati</taxon>
        <taxon>Bacteroidota</taxon>
        <taxon>Chitinophagia</taxon>
        <taxon>Chitinophagales</taxon>
        <taxon>Chitinophagaceae</taxon>
        <taxon>Puia</taxon>
    </lineage>
</organism>
<sequence>MDEVTKNNKDEFPFGFRHRPVSDELREKNWKAVEEAIRQSEGMPVDESWRTGRRVVRLVRVFAAAASLIAFAFGIWWIGTRTGHPQYAKQMTGFGEMKTIVLPDSSVVILNSNSSLTIPEQWTEAADRQVWLEGEAYFQVKKQPATVKKFVVHTRQVDVEVLGTRFNVNTRRQQAVVSLEEGKVRLSVLSAGATVVGQKTSMVMRPGQVAVVNSAQQTTLNEEKAVTTHSGWTRHEFHFDNTSLEEVAHIVEDTYGYKMEMEDSATMSQYKVSGDVRVQNVEEMTRVLAASSGYAMRIKDKTIYVTFH</sequence>
<evidence type="ECO:0000313" key="4">
    <source>
        <dbReference type="EMBL" id="GGB16364.1"/>
    </source>
</evidence>
<dbReference type="Pfam" id="PF16344">
    <property type="entry name" value="FecR_C"/>
    <property type="match status" value="1"/>
</dbReference>
<feature type="domain" description="FecR protein" evidence="2">
    <location>
        <begin position="92"/>
        <end position="185"/>
    </location>
</feature>
<evidence type="ECO:0000256" key="1">
    <source>
        <dbReference type="SAM" id="Phobius"/>
    </source>
</evidence>
<keyword evidence="5" id="KW-1185">Reference proteome</keyword>
<keyword evidence="1" id="KW-0472">Membrane</keyword>
<dbReference type="PIRSF" id="PIRSF018266">
    <property type="entry name" value="FecR"/>
    <property type="match status" value="1"/>
</dbReference>